<name>A0A1B8YHW3_9GAMM</name>
<sequence>MTDTGGATFPMGAAPNGTLNSFNAWVAGKAFIYNGIEYTLSSGSIIVGQYLAIGF</sequence>
<accession>A0A1B8YHW3</accession>
<gene>
    <name evidence="1" type="ORF">Phpb_02057</name>
</gene>
<organism evidence="1 2">
    <name type="scientific">Photorhabdus namnaonensis</name>
    <dbReference type="NCBI Taxonomy" id="1851568"/>
    <lineage>
        <taxon>Bacteria</taxon>
        <taxon>Pseudomonadati</taxon>
        <taxon>Pseudomonadota</taxon>
        <taxon>Gammaproteobacteria</taxon>
        <taxon>Enterobacterales</taxon>
        <taxon>Morganellaceae</taxon>
        <taxon>Photorhabdus</taxon>
    </lineage>
</organism>
<dbReference type="AlphaFoldDB" id="A0A1B8YHW3"/>
<dbReference type="Proteomes" id="UP000092665">
    <property type="component" value="Unassembled WGS sequence"/>
</dbReference>
<evidence type="ECO:0000313" key="2">
    <source>
        <dbReference type="Proteomes" id="UP000092665"/>
    </source>
</evidence>
<proteinExistence type="predicted"/>
<protein>
    <submittedName>
        <fullName evidence="1">Uncharacterized protein</fullName>
    </submittedName>
</protein>
<comment type="caution">
    <text evidence="1">The sequence shown here is derived from an EMBL/GenBank/DDBJ whole genome shotgun (WGS) entry which is preliminary data.</text>
</comment>
<reference evidence="2" key="1">
    <citation type="submission" date="2015-11" db="EMBL/GenBank/DDBJ databases">
        <authorList>
            <person name="Tobias N.J."/>
            <person name="Mishra B."/>
            <person name="Gupta D.K."/>
            <person name="Thines M."/>
            <person name="Stinear T.P."/>
            <person name="Bode H.B."/>
        </authorList>
    </citation>
    <scope>NUCLEOTIDE SEQUENCE [LARGE SCALE GENOMIC DNA]</scope>
    <source>
        <strain evidence="2">PB45.5</strain>
    </source>
</reference>
<dbReference type="EMBL" id="LOIC01000061">
    <property type="protein sequence ID" value="OCA54709.1"/>
    <property type="molecule type" value="Genomic_DNA"/>
</dbReference>
<keyword evidence="2" id="KW-1185">Reference proteome</keyword>
<evidence type="ECO:0000313" key="1">
    <source>
        <dbReference type="EMBL" id="OCA54709.1"/>
    </source>
</evidence>